<comment type="caution">
    <text evidence="1">The sequence shown here is derived from an EMBL/GenBank/DDBJ whole genome shotgun (WGS) entry which is preliminary data.</text>
</comment>
<evidence type="ECO:0000313" key="1">
    <source>
        <dbReference type="EMBL" id="EKN36341.1"/>
    </source>
</evidence>
<sequence length="43" mass="4921">MAYSIGAIDKELLAQAVITKKNPYGEITPEEYKEICREDFITQ</sequence>
<reference evidence="1 2" key="2">
    <citation type="submission" date="2013-03" db="EMBL/GenBank/DDBJ databases">
        <title>Diversity in Clostridium botulinum.</title>
        <authorList>
            <person name="Timme R.E."/>
            <person name="Allard M."/>
            <person name="Luo Y."/>
            <person name="Strain E."/>
            <person name="Gonzalez-Escalona N."/>
            <person name="Brown E."/>
        </authorList>
    </citation>
    <scope>NUCLEOTIDE SEQUENCE [LARGE SCALE GENOMIC DNA]</scope>
    <source>
        <strain evidence="1 2">CFSAN001627</strain>
    </source>
</reference>
<organism evidence="1 2">
    <name type="scientific">Clostridium botulinum CFSAN001627</name>
    <dbReference type="NCBI Taxonomy" id="1232189"/>
    <lineage>
        <taxon>Bacteria</taxon>
        <taxon>Bacillati</taxon>
        <taxon>Bacillota</taxon>
        <taxon>Clostridia</taxon>
        <taxon>Eubacteriales</taxon>
        <taxon>Clostridiaceae</taxon>
        <taxon>Clostridium</taxon>
    </lineage>
</organism>
<dbReference type="EMBL" id="AMXI01001698">
    <property type="protein sequence ID" value="EKN36341.1"/>
    <property type="molecule type" value="Genomic_DNA"/>
</dbReference>
<dbReference type="PATRIC" id="fig|1232189.3.peg.4237"/>
<reference evidence="1 2" key="1">
    <citation type="submission" date="2012-10" db="EMBL/GenBank/DDBJ databases">
        <authorList>
            <person name="Strain E.A."/>
            <person name="Brown E."/>
            <person name="Allard M.W."/>
            <person name="Gonzalez-Escalona N."/>
            <person name="Timme R."/>
        </authorList>
    </citation>
    <scope>NUCLEOTIDE SEQUENCE [LARGE SCALE GENOMIC DNA]</scope>
    <source>
        <strain evidence="1 2">CFSAN001627</strain>
    </source>
</reference>
<evidence type="ECO:0008006" key="3">
    <source>
        <dbReference type="Google" id="ProtNLM"/>
    </source>
</evidence>
<gene>
    <name evidence="1" type="ORF">CFSAN001627_27068</name>
</gene>
<dbReference type="AlphaFoldDB" id="M1ZNB2"/>
<dbReference type="Proteomes" id="UP000011944">
    <property type="component" value="Unassembled WGS sequence"/>
</dbReference>
<proteinExistence type="predicted"/>
<evidence type="ECO:0000313" key="2">
    <source>
        <dbReference type="Proteomes" id="UP000011944"/>
    </source>
</evidence>
<protein>
    <recommendedName>
        <fullName evidence="3">XkdX family protein</fullName>
    </recommendedName>
</protein>
<accession>M1ZNB2</accession>
<name>M1ZNB2_CLOBO</name>